<evidence type="ECO:0000313" key="7">
    <source>
        <dbReference type="EMBL" id="ABZ09829.1"/>
    </source>
</evidence>
<dbReference type="GO" id="GO:0046872">
    <property type="term" value="F:metal ion binding"/>
    <property type="evidence" value="ECO:0007669"/>
    <property type="project" value="UniProtKB-KW"/>
</dbReference>
<gene>
    <name evidence="7" type="ORF">ALOHA_HF4000APKG8L7ctg1g4</name>
</gene>
<feature type="domain" description="MPN" evidence="6">
    <location>
        <begin position="110"/>
        <end position="195"/>
    </location>
</feature>
<dbReference type="AlphaFoldDB" id="B3TB70"/>
<keyword evidence="5" id="KW-0482">Metalloprotease</keyword>
<dbReference type="GO" id="GO:0006508">
    <property type="term" value="P:proteolysis"/>
    <property type="evidence" value="ECO:0007669"/>
    <property type="project" value="UniProtKB-KW"/>
</dbReference>
<keyword evidence="3" id="KW-0378">Hydrolase</keyword>
<organism evidence="7">
    <name type="scientific">uncultured marine microorganism HF4000_APKG8L7</name>
    <dbReference type="NCBI Taxonomy" id="455556"/>
    <lineage>
        <taxon>unclassified sequences</taxon>
        <taxon>environmental samples</taxon>
    </lineage>
</organism>
<dbReference type="NCBIfam" id="TIGR00608">
    <property type="entry name" value="radc"/>
    <property type="match status" value="1"/>
</dbReference>
<dbReference type="Pfam" id="PF20582">
    <property type="entry name" value="UPF0758_N"/>
    <property type="match status" value="1"/>
</dbReference>
<sequence>MAKDPDGTEKPHYHRHRMRLRTRFMEGGEEALADYELLELMLFQANARVDVKPLAKQLIERFGGFTGVVSASPEALREIKGVGDAAIVVLKSVRAAAVRLAREETLEQPVISSWDRRLAYCRVSMAHDRTERFLVLFLDTKNKIIHDEVQQTGTVNHTPVYPREVVKRALEVGPRPSSWCITTLLHLDVWNILLI</sequence>
<dbReference type="Gene3D" id="3.40.140.10">
    <property type="entry name" value="Cytidine Deaminase, domain 2"/>
    <property type="match status" value="1"/>
</dbReference>
<keyword evidence="4" id="KW-0862">Zinc</keyword>
<dbReference type="InterPro" id="IPR001405">
    <property type="entry name" value="UPF0758"/>
</dbReference>
<dbReference type="SUPFAM" id="SSF47781">
    <property type="entry name" value="RuvA domain 2-like"/>
    <property type="match status" value="1"/>
</dbReference>
<dbReference type="Pfam" id="PF04002">
    <property type="entry name" value="RadC"/>
    <property type="match status" value="1"/>
</dbReference>
<dbReference type="InterPro" id="IPR010994">
    <property type="entry name" value="RuvA_2-like"/>
</dbReference>
<protein>
    <submittedName>
        <fullName evidence="7">Putative RadC, DNA repair protein</fullName>
    </submittedName>
</protein>
<dbReference type="PANTHER" id="PTHR30471">
    <property type="entry name" value="DNA REPAIR PROTEIN RADC"/>
    <property type="match status" value="1"/>
</dbReference>
<name>B3TB70_9ZZZZ</name>
<evidence type="ECO:0000256" key="1">
    <source>
        <dbReference type="ARBA" id="ARBA00022670"/>
    </source>
</evidence>
<proteinExistence type="predicted"/>
<accession>B3TB70</accession>
<evidence type="ECO:0000256" key="2">
    <source>
        <dbReference type="ARBA" id="ARBA00022723"/>
    </source>
</evidence>
<dbReference type="PANTHER" id="PTHR30471:SF3">
    <property type="entry name" value="UPF0758 PROTEIN YEES-RELATED"/>
    <property type="match status" value="1"/>
</dbReference>
<dbReference type="EMBL" id="EU016659">
    <property type="protein sequence ID" value="ABZ09829.1"/>
    <property type="molecule type" value="Genomic_DNA"/>
</dbReference>
<evidence type="ECO:0000256" key="4">
    <source>
        <dbReference type="ARBA" id="ARBA00022833"/>
    </source>
</evidence>
<dbReference type="InterPro" id="IPR037518">
    <property type="entry name" value="MPN"/>
</dbReference>
<keyword evidence="1" id="KW-0645">Protease</keyword>
<dbReference type="InterPro" id="IPR046778">
    <property type="entry name" value="UPF0758_N"/>
</dbReference>
<reference evidence="7" key="1">
    <citation type="journal article" date="2008" name="ISME J.">
        <title>Genomic patterns of recombination, clonal divergence and environment in marine microbial populations.</title>
        <authorList>
            <person name="Konstantinidis K.T."/>
            <person name="Delong E.F."/>
        </authorList>
    </citation>
    <scope>NUCLEOTIDE SEQUENCE</scope>
</reference>
<dbReference type="GO" id="GO:0008237">
    <property type="term" value="F:metallopeptidase activity"/>
    <property type="evidence" value="ECO:0007669"/>
    <property type="project" value="UniProtKB-KW"/>
</dbReference>
<keyword evidence="2" id="KW-0479">Metal-binding</keyword>
<dbReference type="InterPro" id="IPR025657">
    <property type="entry name" value="RadC_JAB"/>
</dbReference>
<evidence type="ECO:0000256" key="5">
    <source>
        <dbReference type="ARBA" id="ARBA00023049"/>
    </source>
</evidence>
<dbReference type="PROSITE" id="PS50249">
    <property type="entry name" value="MPN"/>
    <property type="match status" value="1"/>
</dbReference>
<evidence type="ECO:0000259" key="6">
    <source>
        <dbReference type="PROSITE" id="PS50249"/>
    </source>
</evidence>
<evidence type="ECO:0000256" key="3">
    <source>
        <dbReference type="ARBA" id="ARBA00022801"/>
    </source>
</evidence>